<evidence type="ECO:0000256" key="3">
    <source>
        <dbReference type="ARBA" id="ARBA00022763"/>
    </source>
</evidence>
<dbReference type="HOGENOM" id="CLU_744503_0_0_1"/>
<reference evidence="7 8" key="1">
    <citation type="journal article" date="2013" name="Nature">
        <title>Insights into bilaterian evolution from three spiralian genomes.</title>
        <authorList>
            <person name="Simakov O."/>
            <person name="Marletaz F."/>
            <person name="Cho S.J."/>
            <person name="Edsinger-Gonzales E."/>
            <person name="Havlak P."/>
            <person name="Hellsten U."/>
            <person name="Kuo D.H."/>
            <person name="Larsson T."/>
            <person name="Lv J."/>
            <person name="Arendt D."/>
            <person name="Savage R."/>
            <person name="Osoegawa K."/>
            <person name="de Jong P."/>
            <person name="Grimwood J."/>
            <person name="Chapman J.A."/>
            <person name="Shapiro H."/>
            <person name="Aerts A."/>
            <person name="Otillar R.P."/>
            <person name="Terry A.Y."/>
            <person name="Boore J.L."/>
            <person name="Grigoriev I.V."/>
            <person name="Lindberg D.R."/>
            <person name="Seaver E.C."/>
            <person name="Weisblat D.A."/>
            <person name="Putnam N.H."/>
            <person name="Rokhsar D.S."/>
        </authorList>
    </citation>
    <scope>NUCLEOTIDE SEQUENCE [LARGE SCALE GENOMIC DNA]</scope>
</reference>
<dbReference type="Proteomes" id="UP000030746">
    <property type="component" value="Unassembled WGS sequence"/>
</dbReference>
<keyword evidence="3" id="KW-0227">DNA damage</keyword>
<name>V4AG10_LOTGI</name>
<accession>V4AG10</accession>
<dbReference type="GO" id="GO:0007095">
    <property type="term" value="P:mitotic G2 DNA damage checkpoint signaling"/>
    <property type="evidence" value="ECO:0007669"/>
    <property type="project" value="TreeGrafter"/>
</dbReference>
<dbReference type="CTD" id="20239087"/>
<dbReference type="GO" id="GO:0006302">
    <property type="term" value="P:double-strand break repair"/>
    <property type="evidence" value="ECO:0007669"/>
    <property type="project" value="TreeGrafter"/>
</dbReference>
<feature type="region of interest" description="Disordered" evidence="6">
    <location>
        <begin position="1"/>
        <end position="44"/>
    </location>
</feature>
<dbReference type="GeneID" id="20239087"/>
<dbReference type="PANTHER" id="PTHR15660:SF1">
    <property type="entry name" value="BRISC AND BRCA1-A COMPLEX MEMBER 1"/>
    <property type="match status" value="1"/>
</dbReference>
<dbReference type="AlphaFoldDB" id="V4AG10"/>
<feature type="compositionally biased region" description="Acidic residues" evidence="6">
    <location>
        <begin position="1"/>
        <end position="17"/>
    </location>
</feature>
<dbReference type="InterPro" id="IPR026126">
    <property type="entry name" value="BABAM1"/>
</dbReference>
<comment type="subcellular location">
    <subcellularLocation>
        <location evidence="1">Nucleus</location>
    </subcellularLocation>
</comment>
<gene>
    <name evidence="7" type="ORF">LOTGIDRAFT_162630</name>
</gene>
<keyword evidence="4" id="KW-0234">DNA repair</keyword>
<dbReference type="EMBL" id="KB202094">
    <property type="protein sequence ID" value="ESO92326.1"/>
    <property type="molecule type" value="Genomic_DNA"/>
</dbReference>
<dbReference type="STRING" id="225164.V4AG10"/>
<protein>
    <recommendedName>
        <fullName evidence="9">BRISC and BRCA1-A complex member 1</fullName>
    </recommendedName>
</protein>
<sequence length="372" mass="42231">MEESDVLEINKEEEENGTEINSEKDPQDVNPSNELVSEPVNEPGNSDICIENYLPTELTEEDEKTLTVGLPNVNCVEKILHKRKHTIVGIFVVVVNIINMPEADLFDLMAGPKIICLDLCSEMEKDTFRSRAGDKFSQIQVLLKALRLFLNSKSKLHFEHEFALLVLDDGATWVSDFTNNPRDILTLLEDLMCSNKPVSNTFDISQVFDIIMNNIEDTIVSNVISNYNRDPTENNDVTIIAFNLNYEESENLTDKYTHLIQTLALDPNSPVMITATKRIPQRRYDKPGLVKISFKNTEQKIKILRKKMNLKKSQDFSNVYLKSSKSYVERRIESNAKATLRAPPNPGSLRVNTNGLILSQQRNDLSADNVPQ</sequence>
<proteinExistence type="predicted"/>
<evidence type="ECO:0000256" key="1">
    <source>
        <dbReference type="ARBA" id="ARBA00004123"/>
    </source>
</evidence>
<evidence type="ECO:0000256" key="6">
    <source>
        <dbReference type="SAM" id="MobiDB-lite"/>
    </source>
</evidence>
<dbReference type="OrthoDB" id="547311at2759"/>
<dbReference type="PANTHER" id="PTHR15660">
    <property type="entry name" value="BRISC AND BRCA1-A COMPLEX MEMBER 1"/>
    <property type="match status" value="1"/>
</dbReference>
<evidence type="ECO:0000256" key="4">
    <source>
        <dbReference type="ARBA" id="ARBA00023204"/>
    </source>
</evidence>
<keyword evidence="5" id="KW-0539">Nucleus</keyword>
<evidence type="ECO:0008006" key="9">
    <source>
        <dbReference type="Google" id="ProtNLM"/>
    </source>
</evidence>
<dbReference type="RefSeq" id="XP_009056891.1">
    <property type="nucleotide sequence ID" value="XM_009058643.1"/>
</dbReference>
<evidence type="ECO:0000256" key="2">
    <source>
        <dbReference type="ARBA" id="ARBA00022490"/>
    </source>
</evidence>
<evidence type="ECO:0000313" key="8">
    <source>
        <dbReference type="Proteomes" id="UP000030746"/>
    </source>
</evidence>
<dbReference type="KEGG" id="lgi:LOTGIDRAFT_162630"/>
<evidence type="ECO:0000256" key="5">
    <source>
        <dbReference type="ARBA" id="ARBA00023242"/>
    </source>
</evidence>
<dbReference type="GO" id="GO:0045739">
    <property type="term" value="P:positive regulation of DNA repair"/>
    <property type="evidence" value="ECO:0007669"/>
    <property type="project" value="InterPro"/>
</dbReference>
<keyword evidence="8" id="KW-1185">Reference proteome</keyword>
<dbReference type="GO" id="GO:0070531">
    <property type="term" value="C:BRCA1-A complex"/>
    <property type="evidence" value="ECO:0007669"/>
    <property type="project" value="InterPro"/>
</dbReference>
<keyword evidence="2" id="KW-0963">Cytoplasm</keyword>
<dbReference type="GO" id="GO:0016604">
    <property type="term" value="C:nuclear body"/>
    <property type="evidence" value="ECO:0007669"/>
    <property type="project" value="TreeGrafter"/>
</dbReference>
<dbReference type="GO" id="GO:0070552">
    <property type="term" value="C:BRISC complex"/>
    <property type="evidence" value="ECO:0007669"/>
    <property type="project" value="InterPro"/>
</dbReference>
<organism evidence="7 8">
    <name type="scientific">Lottia gigantea</name>
    <name type="common">Giant owl limpet</name>
    <dbReference type="NCBI Taxonomy" id="225164"/>
    <lineage>
        <taxon>Eukaryota</taxon>
        <taxon>Metazoa</taxon>
        <taxon>Spiralia</taxon>
        <taxon>Lophotrochozoa</taxon>
        <taxon>Mollusca</taxon>
        <taxon>Gastropoda</taxon>
        <taxon>Patellogastropoda</taxon>
        <taxon>Lottioidea</taxon>
        <taxon>Lottiidae</taxon>
        <taxon>Lottia</taxon>
    </lineage>
</organism>
<evidence type="ECO:0000313" key="7">
    <source>
        <dbReference type="EMBL" id="ESO92326.1"/>
    </source>
</evidence>